<keyword evidence="2" id="KW-1185">Reference proteome</keyword>
<dbReference type="InterPro" id="IPR010272">
    <property type="entry name" value="T6SS_TssF"/>
</dbReference>
<sequence>MQKEFLALYHDELQSFRQQANAFAHKHPEAANKLRLAEGVADDPHVERLIESFAFTAARIRYKLNDSFPELSAGLLEALYPHLLCPLPAMGLVNLMPTPDLTNVQRVPRGLELQSETIQGDRCRFRTTQVVDLVPAKVSTIAYHPSLQSASKKSFAGAQSALKITLQPLKTNVFLANVGLKDLKFHLSGAFEQASTLYMEICKHTIGVKISDPDNQSTSHLLSANYVQPTGFTDDESLLPVSPNFNAGFRLLSEFFILKRKFLFFTLNGLEQWSECSTAKALELTIYFDRTNAALNKNFLPEHITLNTTPVVNLFKQQCEPLQISSNRQHTALVPDYRFRQSRKIHSILEISAVSSQEPPIVCQSIYQSNTNSQKNQLFWQIIREPYADEHDDIAINFSGHALKNGKEFVTKIEAFCTNGLLPLQLPYNAGTLELSPAKPHSNVETAQCLIPFTAPALKPLSGEQLWPFIAHLRHGYIHTGCKNEQVLKDILYLYQRPNDAEADKYIHNIQSIVPRSTLCRIKQGGFAAATDFNIYFTDNSLSAPEIYLFATVLHRFLNFYTSINSSARVTAWNGRQSIAVVRFPFHTSLQYAV</sequence>
<evidence type="ECO:0000313" key="1">
    <source>
        <dbReference type="EMBL" id="GAA0611193.1"/>
    </source>
</evidence>
<dbReference type="PANTHER" id="PTHR35370:SF1">
    <property type="entry name" value="TYPE VI SECRETION SYSTEM COMPONENT TSSF1"/>
    <property type="match status" value="1"/>
</dbReference>
<comment type="caution">
    <text evidence="1">The sequence shown here is derived from an EMBL/GenBank/DDBJ whole genome shotgun (WGS) entry which is preliminary data.</text>
</comment>
<accession>A0ABN1GHH2</accession>
<dbReference type="PIRSF" id="PIRSF028304">
    <property type="entry name" value="UCP028304"/>
    <property type="match status" value="1"/>
</dbReference>
<evidence type="ECO:0000313" key="2">
    <source>
        <dbReference type="Proteomes" id="UP001424441"/>
    </source>
</evidence>
<dbReference type="PANTHER" id="PTHR35370">
    <property type="entry name" value="CYTOPLASMIC PROTEIN-RELATED-RELATED"/>
    <property type="match status" value="1"/>
</dbReference>
<dbReference type="Pfam" id="PF05947">
    <property type="entry name" value="T6SS_TssF"/>
    <property type="match status" value="1"/>
</dbReference>
<protein>
    <submittedName>
        <fullName evidence="1">Type VI secretion system baseplate subunit TssF</fullName>
    </submittedName>
</protein>
<dbReference type="NCBIfam" id="TIGR03359">
    <property type="entry name" value="VI_chp_6"/>
    <property type="match status" value="1"/>
</dbReference>
<name>A0ABN1GHH2_9HYPH</name>
<gene>
    <name evidence="1" type="primary">tssF</name>
    <name evidence="1" type="ORF">GCM10008943_28420</name>
</gene>
<reference evidence="1 2" key="1">
    <citation type="journal article" date="2019" name="Int. J. Syst. Evol. Microbiol.">
        <title>The Global Catalogue of Microorganisms (GCM) 10K type strain sequencing project: providing services to taxonomists for standard genome sequencing and annotation.</title>
        <authorList>
            <consortium name="The Broad Institute Genomics Platform"/>
            <consortium name="The Broad Institute Genome Sequencing Center for Infectious Disease"/>
            <person name="Wu L."/>
            <person name="Ma J."/>
        </authorList>
    </citation>
    <scope>NUCLEOTIDE SEQUENCE [LARGE SCALE GENOMIC DNA]</scope>
    <source>
        <strain evidence="1 2">JCM 15115</strain>
    </source>
</reference>
<dbReference type="Proteomes" id="UP001424441">
    <property type="component" value="Unassembled WGS sequence"/>
</dbReference>
<dbReference type="RefSeq" id="WP_343806823.1">
    <property type="nucleotide sequence ID" value="NZ_BAAADE010000008.1"/>
</dbReference>
<proteinExistence type="predicted"/>
<dbReference type="EMBL" id="BAAADE010000008">
    <property type="protein sequence ID" value="GAA0611193.1"/>
    <property type="molecule type" value="Genomic_DNA"/>
</dbReference>
<organism evidence="1 2">
    <name type="scientific">Paenochrobactrum glaciei</name>
    <dbReference type="NCBI Taxonomy" id="486407"/>
    <lineage>
        <taxon>Bacteria</taxon>
        <taxon>Pseudomonadati</taxon>
        <taxon>Pseudomonadota</taxon>
        <taxon>Alphaproteobacteria</taxon>
        <taxon>Hyphomicrobiales</taxon>
        <taxon>Brucellaceae</taxon>
        <taxon>Paenochrobactrum</taxon>
    </lineage>
</organism>